<dbReference type="InterPro" id="IPR029028">
    <property type="entry name" value="Alpha/beta_knot_MTases"/>
</dbReference>
<dbReference type="SUPFAM" id="SSF75217">
    <property type="entry name" value="alpha/beta knot"/>
    <property type="match status" value="1"/>
</dbReference>
<protein>
    <recommendedName>
        <fullName evidence="3">tRNA/rRNA methyltransferase SpoU type domain-containing protein</fullName>
    </recommendedName>
</protein>
<dbReference type="PANTHER" id="PTHR46429:SF1">
    <property type="entry name" value="23S RRNA (GUANOSINE-2'-O-)-METHYLTRANSFERASE RLMB"/>
    <property type="match status" value="1"/>
</dbReference>
<dbReference type="Proteomes" id="UP000230580">
    <property type="component" value="Unassembled WGS sequence"/>
</dbReference>
<proteinExistence type="predicted"/>
<dbReference type="Gene3D" id="3.40.1280.10">
    <property type="match status" value="1"/>
</dbReference>
<evidence type="ECO:0000259" key="3">
    <source>
        <dbReference type="Pfam" id="PF00588"/>
    </source>
</evidence>
<name>A0A2M8F572_9BACT</name>
<dbReference type="GO" id="GO:0003723">
    <property type="term" value="F:RNA binding"/>
    <property type="evidence" value="ECO:0007669"/>
    <property type="project" value="InterPro"/>
</dbReference>
<dbReference type="InterPro" id="IPR004441">
    <property type="entry name" value="rRNA_MeTrfase_TrmH"/>
</dbReference>
<organism evidence="4 5">
    <name type="scientific">Candidatus Roizmanbacteria bacterium CG_4_9_14_0_2_um_filter_35_15</name>
    <dbReference type="NCBI Taxonomy" id="1974836"/>
    <lineage>
        <taxon>Bacteria</taxon>
        <taxon>Candidatus Roizmaniibacteriota</taxon>
    </lineage>
</organism>
<dbReference type="PANTHER" id="PTHR46429">
    <property type="entry name" value="23S RRNA (GUANOSINE-2'-O-)-METHYLTRANSFERASE RLMB"/>
    <property type="match status" value="1"/>
</dbReference>
<dbReference type="GO" id="GO:0032259">
    <property type="term" value="P:methylation"/>
    <property type="evidence" value="ECO:0007669"/>
    <property type="project" value="UniProtKB-KW"/>
</dbReference>
<dbReference type="Pfam" id="PF00588">
    <property type="entry name" value="SpoU_methylase"/>
    <property type="match status" value="1"/>
</dbReference>
<keyword evidence="2" id="KW-0808">Transferase</keyword>
<evidence type="ECO:0000313" key="5">
    <source>
        <dbReference type="Proteomes" id="UP000230580"/>
    </source>
</evidence>
<keyword evidence="1" id="KW-0489">Methyltransferase</keyword>
<gene>
    <name evidence="4" type="ORF">CO048_00320</name>
</gene>
<dbReference type="InterPro" id="IPR029026">
    <property type="entry name" value="tRNA_m1G_MTases_N"/>
</dbReference>
<evidence type="ECO:0000256" key="1">
    <source>
        <dbReference type="ARBA" id="ARBA00022603"/>
    </source>
</evidence>
<reference evidence="5" key="1">
    <citation type="submission" date="2017-09" db="EMBL/GenBank/DDBJ databases">
        <title>Depth-based differentiation of microbial function through sediment-hosted aquifers and enrichment of novel symbionts in the deep terrestrial subsurface.</title>
        <authorList>
            <person name="Probst A.J."/>
            <person name="Ladd B."/>
            <person name="Jarett J.K."/>
            <person name="Geller-Mcgrath D.E."/>
            <person name="Sieber C.M.K."/>
            <person name="Emerson J.B."/>
            <person name="Anantharaman K."/>
            <person name="Thomas B.C."/>
            <person name="Malmstrom R."/>
            <person name="Stieglmeier M."/>
            <person name="Klingl A."/>
            <person name="Woyke T."/>
            <person name="Ryan C.M."/>
            <person name="Banfield J.F."/>
        </authorList>
    </citation>
    <scope>NUCLEOTIDE SEQUENCE [LARGE SCALE GENOMIC DNA]</scope>
</reference>
<sequence length="203" mass="22989">MKLNAKQLRDIDEKDIIDKLKLIKRRPIYFILENIYDTYNIGGLFRLADALAIEKIYLCGETEIPPNSRIKKASIGTYKVVPWEYKKTAKEAINRFKNESTKIFPRVNSSPEESSSSNIHSRQNFVASSSIVIAVEQDRNSVPYTKANYSFPMALIFGNETSGITEETLKLVDQIVEIPMFGINKSLNVIVSAAIVSYWIVSS</sequence>
<dbReference type="GO" id="GO:0005829">
    <property type="term" value="C:cytosol"/>
    <property type="evidence" value="ECO:0007669"/>
    <property type="project" value="TreeGrafter"/>
</dbReference>
<dbReference type="EMBL" id="PFRZ01000007">
    <property type="protein sequence ID" value="PJC34361.1"/>
    <property type="molecule type" value="Genomic_DNA"/>
</dbReference>
<evidence type="ECO:0000313" key="4">
    <source>
        <dbReference type="EMBL" id="PJC34361.1"/>
    </source>
</evidence>
<dbReference type="GO" id="GO:0008173">
    <property type="term" value="F:RNA methyltransferase activity"/>
    <property type="evidence" value="ECO:0007669"/>
    <property type="project" value="InterPro"/>
</dbReference>
<dbReference type="InterPro" id="IPR001537">
    <property type="entry name" value="SpoU_MeTrfase"/>
</dbReference>
<accession>A0A2M8F572</accession>
<dbReference type="GO" id="GO:0006396">
    <property type="term" value="P:RNA processing"/>
    <property type="evidence" value="ECO:0007669"/>
    <property type="project" value="InterPro"/>
</dbReference>
<dbReference type="AlphaFoldDB" id="A0A2M8F572"/>
<evidence type="ECO:0000256" key="2">
    <source>
        <dbReference type="ARBA" id="ARBA00022679"/>
    </source>
</evidence>
<feature type="domain" description="tRNA/rRNA methyltransferase SpoU type" evidence="3">
    <location>
        <begin position="28"/>
        <end position="198"/>
    </location>
</feature>
<comment type="caution">
    <text evidence="4">The sequence shown here is derived from an EMBL/GenBank/DDBJ whole genome shotgun (WGS) entry which is preliminary data.</text>
</comment>